<gene>
    <name evidence="3" type="ORF">QOZ94_003623</name>
</gene>
<evidence type="ECO:0000256" key="1">
    <source>
        <dbReference type="SAM" id="MobiDB-lite"/>
    </source>
</evidence>
<evidence type="ECO:0000259" key="2">
    <source>
        <dbReference type="Pfam" id="PF00296"/>
    </source>
</evidence>
<dbReference type="InterPro" id="IPR036661">
    <property type="entry name" value="Luciferase-like_sf"/>
</dbReference>
<keyword evidence="4" id="KW-1185">Reference proteome</keyword>
<feature type="domain" description="Luciferase-like" evidence="2">
    <location>
        <begin position="30"/>
        <end position="317"/>
    </location>
</feature>
<organism evidence="3 4">
    <name type="scientific">Xanthobacter agilis</name>
    <dbReference type="NCBI Taxonomy" id="47492"/>
    <lineage>
        <taxon>Bacteria</taxon>
        <taxon>Pseudomonadati</taxon>
        <taxon>Pseudomonadota</taxon>
        <taxon>Alphaproteobacteria</taxon>
        <taxon>Hyphomicrobiales</taxon>
        <taxon>Xanthobacteraceae</taxon>
        <taxon>Xanthobacter</taxon>
    </lineage>
</organism>
<dbReference type="InterPro" id="IPR050766">
    <property type="entry name" value="Bact_Lucif_Oxidored"/>
</dbReference>
<accession>A0ABU0LI44</accession>
<dbReference type="Gene3D" id="3.20.20.30">
    <property type="entry name" value="Luciferase-like domain"/>
    <property type="match status" value="1"/>
</dbReference>
<dbReference type="InterPro" id="IPR011251">
    <property type="entry name" value="Luciferase-like_dom"/>
</dbReference>
<protein>
    <submittedName>
        <fullName evidence="3">Alkanesulfonate monooxygenase SsuD/methylene tetrahydromethanopterin reductase-like flavin-dependent oxidoreductase (Luciferase family)</fullName>
    </submittedName>
</protein>
<comment type="caution">
    <text evidence="3">The sequence shown here is derived from an EMBL/GenBank/DDBJ whole genome shotgun (WGS) entry which is preliminary data.</text>
</comment>
<evidence type="ECO:0000313" key="3">
    <source>
        <dbReference type="EMBL" id="MDQ0506808.1"/>
    </source>
</evidence>
<dbReference type="Pfam" id="PF00296">
    <property type="entry name" value="Bac_luciferase"/>
    <property type="match status" value="1"/>
</dbReference>
<dbReference type="PANTHER" id="PTHR30137:SF15">
    <property type="entry name" value="BLL6902 PROTEIN"/>
    <property type="match status" value="1"/>
</dbReference>
<dbReference type="SUPFAM" id="SSF51679">
    <property type="entry name" value="Bacterial luciferase-like"/>
    <property type="match status" value="1"/>
</dbReference>
<proteinExistence type="predicted"/>
<evidence type="ECO:0000313" key="4">
    <source>
        <dbReference type="Proteomes" id="UP001241747"/>
    </source>
</evidence>
<reference evidence="3 4" key="1">
    <citation type="submission" date="2023-07" db="EMBL/GenBank/DDBJ databases">
        <title>Genomic Encyclopedia of Type Strains, Phase IV (KMG-IV): sequencing the most valuable type-strain genomes for metagenomic binning, comparative biology and taxonomic classification.</title>
        <authorList>
            <person name="Goeker M."/>
        </authorList>
    </citation>
    <scope>NUCLEOTIDE SEQUENCE [LARGE SCALE GENOMIC DNA]</scope>
    <source>
        <strain evidence="3 4">DSM 3770</strain>
    </source>
</reference>
<name>A0ABU0LI44_XANAG</name>
<dbReference type="EMBL" id="JAUSVY010000010">
    <property type="protein sequence ID" value="MDQ0506808.1"/>
    <property type="molecule type" value="Genomic_DNA"/>
</dbReference>
<feature type="region of interest" description="Disordered" evidence="1">
    <location>
        <begin position="345"/>
        <end position="385"/>
    </location>
</feature>
<dbReference type="PANTHER" id="PTHR30137">
    <property type="entry name" value="LUCIFERASE-LIKE MONOOXYGENASE"/>
    <property type="match status" value="1"/>
</dbReference>
<dbReference type="Proteomes" id="UP001241747">
    <property type="component" value="Unassembled WGS sequence"/>
</dbReference>
<sequence>MTLAALASSVPAPFRPKPGLGFNTRVAFSDDAGPAQGLREGIELFKAAERLGYQSGWAYQRHFDHYLSSPLPFFAAAGQHTRRIRLGSAVIPMRYQDPILLAEAASTTDLLIGGRLELAIATGATAAFDAIFGHVDTNARTEAKRRQARFLDAISGAVLHVVDGPGQGAPEGTPLRVTPHSPTLRTRIRQGSASIASAVQAAELGIGLICGTVQHNHVEGESFGAYQARSIAAFRDTWRATWDTQPPPVAVAASILVGTTQELRAKYAAYDLERRTLGIAASRPKGAITPTAQTNQPSGARISPVFHGTPDQVTQAILDDPGLASADEIVLFLPPRLRPRRECAAARQPRANGGAEPRLVAGRVTRRARPGTRSPCRQPASSPAR</sequence>